<comment type="caution">
    <text evidence="1">The sequence shown here is derived from an EMBL/GenBank/DDBJ whole genome shotgun (WGS) entry which is preliminary data.</text>
</comment>
<evidence type="ECO:0000313" key="2">
    <source>
        <dbReference type="Proteomes" id="UP000028493"/>
    </source>
</evidence>
<protein>
    <submittedName>
        <fullName evidence="1">Uncharacterized protein</fullName>
    </submittedName>
</protein>
<organism evidence="1 2">
    <name type="scientific">Xenorhabdus bovienii str. kraussei Becker Underwood</name>
    <dbReference type="NCBI Taxonomy" id="1398204"/>
    <lineage>
        <taxon>Bacteria</taxon>
        <taxon>Pseudomonadati</taxon>
        <taxon>Pseudomonadota</taxon>
        <taxon>Gammaproteobacteria</taxon>
        <taxon>Enterobacterales</taxon>
        <taxon>Morganellaceae</taxon>
        <taxon>Xenorhabdus</taxon>
    </lineage>
</organism>
<dbReference type="AlphaFoldDB" id="A0A077PDE6"/>
<gene>
    <name evidence="1" type="ORF">XBKB1_1150022</name>
</gene>
<reference evidence="1" key="1">
    <citation type="submission" date="2013-07" db="EMBL/GenBank/DDBJ databases">
        <title>Sub-species coevolution in mutualistic symbiosis.</title>
        <authorList>
            <person name="Murfin K."/>
            <person name="Klassen J."/>
            <person name="Lee M."/>
            <person name="Forst S."/>
            <person name="Stock P."/>
            <person name="Goodrich-Blair H."/>
        </authorList>
    </citation>
    <scope>NUCLEOTIDE SEQUENCE [LARGE SCALE GENOMIC DNA]</scope>
    <source>
        <strain evidence="1">Kraussei Becker Underwood</strain>
    </source>
</reference>
<accession>A0A077PDE6</accession>
<proteinExistence type="predicted"/>
<dbReference type="HOGENOM" id="CLU_158716_0_0_6"/>
<evidence type="ECO:0000313" key="1">
    <source>
        <dbReference type="EMBL" id="CDH22430.1"/>
    </source>
</evidence>
<name>A0A077PDE6_XENBV</name>
<dbReference type="EMBL" id="CBSZ010000019">
    <property type="protein sequence ID" value="CDH22430.1"/>
    <property type="molecule type" value="Genomic_DNA"/>
</dbReference>
<dbReference type="Proteomes" id="UP000028493">
    <property type="component" value="Unassembled WGS sequence"/>
</dbReference>
<dbReference type="RefSeq" id="WP_038194414.1">
    <property type="nucleotide sequence ID" value="NZ_CAWLXS010000113.1"/>
</dbReference>
<sequence>MNVIWRAVCFCYDNAELPFTDTQDEWFVFVDAPDRKTALAKFRALLPVVWGISPDIVEHFSPRSEEELRALSLMPRTPDNVALLECGWEQGKPQYLTANEVLFWVASPQLQQRLIAALNYVSREAADGFSA</sequence>